<dbReference type="EMBL" id="KI927905">
    <property type="protein sequence ID" value="ETW30541.1"/>
    <property type="molecule type" value="Genomic_DNA"/>
</dbReference>
<reference evidence="1 2" key="1">
    <citation type="submission" date="2013-02" db="EMBL/GenBank/DDBJ databases">
        <title>The Genome Annotation of Plasmodium falciparum FCH/4.</title>
        <authorList>
            <consortium name="The Broad Institute Genome Sequencing Platform"/>
            <consortium name="The Broad Institute Genome Sequencing Center for Infectious Disease"/>
            <person name="Neafsey D."/>
            <person name="Hoffman S."/>
            <person name="Volkman S."/>
            <person name="Rosenthal P."/>
            <person name="Walker B."/>
            <person name="Young S.K."/>
            <person name="Zeng Q."/>
            <person name="Gargeya S."/>
            <person name="Fitzgerald M."/>
            <person name="Haas B."/>
            <person name="Abouelleil A."/>
            <person name="Allen A.W."/>
            <person name="Alvarado L."/>
            <person name="Arachchi H.M."/>
            <person name="Berlin A.M."/>
            <person name="Chapman S.B."/>
            <person name="Gainer-Dewar J."/>
            <person name="Goldberg J."/>
            <person name="Griggs A."/>
            <person name="Gujja S."/>
            <person name="Hansen M."/>
            <person name="Howarth C."/>
            <person name="Imamovic A."/>
            <person name="Ireland A."/>
            <person name="Larimer J."/>
            <person name="McCowan C."/>
            <person name="Murphy C."/>
            <person name="Pearson M."/>
            <person name="Poon T.W."/>
            <person name="Priest M."/>
            <person name="Roberts A."/>
            <person name="Saif S."/>
            <person name="Shea T."/>
            <person name="Sisk P."/>
            <person name="Sykes S."/>
            <person name="Wortman J."/>
            <person name="Nusbaum C."/>
            <person name="Birren B."/>
        </authorList>
    </citation>
    <scope>NUCLEOTIDE SEQUENCE [LARGE SCALE GENOMIC DNA]</scope>
    <source>
        <strain evidence="1 2">FCH/4</strain>
    </source>
</reference>
<proteinExistence type="predicted"/>
<organism evidence="1 2">
    <name type="scientific">Plasmodium falciparum FCH/4</name>
    <dbReference type="NCBI Taxonomy" id="1036724"/>
    <lineage>
        <taxon>Eukaryota</taxon>
        <taxon>Sar</taxon>
        <taxon>Alveolata</taxon>
        <taxon>Apicomplexa</taxon>
        <taxon>Aconoidasida</taxon>
        <taxon>Haemosporida</taxon>
        <taxon>Plasmodiidae</taxon>
        <taxon>Plasmodium</taxon>
        <taxon>Plasmodium (Laverania)</taxon>
    </lineage>
</organism>
<dbReference type="AlphaFoldDB" id="A0A024VRM1"/>
<evidence type="ECO:0000313" key="2">
    <source>
        <dbReference type="Proteomes" id="UP000030656"/>
    </source>
</evidence>
<sequence>MTYVGHDCASKCYVGQENSNSKVRLRLQNDSR</sequence>
<name>A0A024VRM1_PLAFA</name>
<gene>
    <name evidence="1" type="ORF">PFFCH_02022</name>
</gene>
<protein>
    <submittedName>
        <fullName evidence="1">Uncharacterized protein</fullName>
    </submittedName>
</protein>
<dbReference type="Proteomes" id="UP000030656">
    <property type="component" value="Unassembled WGS sequence"/>
</dbReference>
<reference evidence="1 2" key="2">
    <citation type="submission" date="2013-02" db="EMBL/GenBank/DDBJ databases">
        <title>The Genome Sequence of Plasmodium falciparum FCH/4.</title>
        <authorList>
            <consortium name="The Broad Institute Genome Sequencing Platform"/>
            <consortium name="The Broad Institute Genome Sequencing Center for Infectious Disease"/>
            <person name="Neafsey D."/>
            <person name="Cheeseman I."/>
            <person name="Volkman S."/>
            <person name="Adams J."/>
            <person name="Walker B."/>
            <person name="Young S.K."/>
            <person name="Zeng Q."/>
            <person name="Gargeya S."/>
            <person name="Fitzgerald M."/>
            <person name="Haas B."/>
            <person name="Abouelleil A."/>
            <person name="Alvarado L."/>
            <person name="Arachchi H.M."/>
            <person name="Berlin A.M."/>
            <person name="Chapman S.B."/>
            <person name="Dewar J."/>
            <person name="Goldberg J."/>
            <person name="Griggs A."/>
            <person name="Gujja S."/>
            <person name="Hansen M."/>
            <person name="Howarth C."/>
            <person name="Imamovic A."/>
            <person name="Larimer J."/>
            <person name="McCowan C."/>
            <person name="Murphy C."/>
            <person name="Neiman D."/>
            <person name="Pearson M."/>
            <person name="Priest M."/>
            <person name="Roberts A."/>
            <person name="Saif S."/>
            <person name="Shea T."/>
            <person name="Sisk P."/>
            <person name="Sykes S."/>
            <person name="Wortman J."/>
            <person name="Nusbaum C."/>
            <person name="Birren B."/>
        </authorList>
    </citation>
    <scope>NUCLEOTIDE SEQUENCE [LARGE SCALE GENOMIC DNA]</scope>
    <source>
        <strain evidence="1 2">FCH/4</strain>
    </source>
</reference>
<evidence type="ECO:0000313" key="1">
    <source>
        <dbReference type="EMBL" id="ETW30541.1"/>
    </source>
</evidence>
<accession>A0A024VRM1</accession>